<comment type="caution">
    <text evidence="1">The sequence shown here is derived from an EMBL/GenBank/DDBJ whole genome shotgun (WGS) entry which is preliminary data.</text>
</comment>
<dbReference type="AlphaFoldDB" id="A0A936Z3S0"/>
<protein>
    <submittedName>
        <fullName evidence="1">DUF2971 domain-containing protein</fullName>
    </submittedName>
</protein>
<evidence type="ECO:0000313" key="1">
    <source>
        <dbReference type="EMBL" id="MBL0394535.1"/>
    </source>
</evidence>
<proteinExistence type="predicted"/>
<organism evidence="1 2">
    <name type="scientific">Ramlibacter monticola</name>
    <dbReference type="NCBI Taxonomy" id="1926872"/>
    <lineage>
        <taxon>Bacteria</taxon>
        <taxon>Pseudomonadati</taxon>
        <taxon>Pseudomonadota</taxon>
        <taxon>Betaproteobacteria</taxon>
        <taxon>Burkholderiales</taxon>
        <taxon>Comamonadaceae</taxon>
        <taxon>Ramlibacter</taxon>
    </lineage>
</organism>
<reference evidence="1 2" key="1">
    <citation type="journal article" date="2017" name="Int. J. Syst. Evol. Microbiol.">
        <title>Ramlibacter monticola sp. nov., isolated from forest soil.</title>
        <authorList>
            <person name="Chaudhary D.K."/>
            <person name="Kim J."/>
        </authorList>
    </citation>
    <scope>NUCLEOTIDE SEQUENCE [LARGE SCALE GENOMIC DNA]</scope>
    <source>
        <strain evidence="1 2">KACC 19175</strain>
    </source>
</reference>
<dbReference type="Proteomes" id="UP000599109">
    <property type="component" value="Unassembled WGS sequence"/>
</dbReference>
<accession>A0A936Z3S0</accession>
<dbReference type="Pfam" id="PF11185">
    <property type="entry name" value="DUF2971"/>
    <property type="match status" value="1"/>
</dbReference>
<evidence type="ECO:0000313" key="2">
    <source>
        <dbReference type="Proteomes" id="UP000599109"/>
    </source>
</evidence>
<name>A0A936Z3S0_9BURK</name>
<sequence length="326" mass="36806">MPPTPTTPELDDALWADMQAQPRADQLPLLAHYTSILTLERIAQTGEIWFSNPLYMNDVDELRYGMNLGLHAVRSHTGLREACPPAHYNALLDAFDALFTAFDSESAFDVYVFSCSHHDDAIGDDGLLSMWRGYGGDGNGVAIVFDLQPLLAADSPLLVHQVQYLSYEESEAWMERKLQGFADALRHAGGPVGGMEAAAASLFERIKLFALFTKHRGFHEEREWRLVYLRERDRQGLFTQQLHYAIGPRGIEPRLRFTPNALGAAHLGSSLQQMVRRIILGPVLATPLALRSVERMLEIYQPAWARRVKRSSTPYRSQRMQSWPTI</sequence>
<dbReference type="EMBL" id="JAEQNE010000008">
    <property type="protein sequence ID" value="MBL0394535.1"/>
    <property type="molecule type" value="Genomic_DNA"/>
</dbReference>
<keyword evidence="2" id="KW-1185">Reference proteome</keyword>
<gene>
    <name evidence="1" type="ORF">JJ685_25575</name>
</gene>
<dbReference type="RefSeq" id="WP_201677200.1">
    <property type="nucleotide sequence ID" value="NZ_JAEQNE010000008.1"/>
</dbReference>
<dbReference type="InterPro" id="IPR021352">
    <property type="entry name" value="DUF2971"/>
</dbReference>